<dbReference type="Pfam" id="PF00361">
    <property type="entry name" value="Proton_antipo_M"/>
    <property type="match status" value="1"/>
</dbReference>
<dbReference type="OrthoDB" id="9811718at2"/>
<dbReference type="GO" id="GO:0042773">
    <property type="term" value="P:ATP synthesis coupled electron transport"/>
    <property type="evidence" value="ECO:0007669"/>
    <property type="project" value="InterPro"/>
</dbReference>
<protein>
    <recommendedName>
        <fullName evidence="5">NADH-quinone oxidoreductase subunit N</fullName>
        <ecNumber evidence="5">7.1.1.-</ecNumber>
    </recommendedName>
    <alternativeName>
        <fullName evidence="5">NADH dehydrogenase I subunit N</fullName>
    </alternativeName>
    <alternativeName>
        <fullName evidence="5">NDH-1 subunit N</fullName>
    </alternativeName>
</protein>
<feature type="domain" description="NADH:quinone oxidoreductase/Mrp antiporter transmembrane" evidence="7">
    <location>
        <begin position="122"/>
        <end position="410"/>
    </location>
</feature>
<reference evidence="8 9" key="1">
    <citation type="submission" date="2018-07" db="EMBL/GenBank/DDBJ databases">
        <title>Genome guided investigation of antibiotics producing actinomycetales strain isolated from a Macau mangrove ecosystem.</title>
        <authorList>
            <person name="Hu D."/>
        </authorList>
    </citation>
    <scope>NUCLEOTIDE SEQUENCE [LARGE SCALE GENOMIC DNA]</scope>
    <source>
        <strain evidence="8 9">2297</strain>
    </source>
</reference>
<feature type="transmembrane region" description="Helical" evidence="5">
    <location>
        <begin position="266"/>
        <end position="287"/>
    </location>
</feature>
<evidence type="ECO:0000313" key="8">
    <source>
        <dbReference type="EMBL" id="RDD84903.1"/>
    </source>
</evidence>
<comment type="subcellular location">
    <subcellularLocation>
        <location evidence="5">Cell membrane</location>
        <topology evidence="5">Multi-pass membrane protein</topology>
    </subcellularLocation>
    <subcellularLocation>
        <location evidence="1">Endomembrane system</location>
        <topology evidence="1">Multi-pass membrane protein</topology>
    </subcellularLocation>
    <subcellularLocation>
        <location evidence="6">Membrane</location>
        <topology evidence="6">Multi-pass membrane protein</topology>
    </subcellularLocation>
</comment>
<dbReference type="GO" id="GO:0012505">
    <property type="term" value="C:endomembrane system"/>
    <property type="evidence" value="ECO:0007669"/>
    <property type="project" value="UniProtKB-SubCell"/>
</dbReference>
<evidence type="ECO:0000256" key="6">
    <source>
        <dbReference type="RuleBase" id="RU000320"/>
    </source>
</evidence>
<evidence type="ECO:0000256" key="2">
    <source>
        <dbReference type="ARBA" id="ARBA00022692"/>
    </source>
</evidence>
<dbReference type="InterPro" id="IPR010096">
    <property type="entry name" value="NADH-Q_OxRdtase_suN/2"/>
</dbReference>
<feature type="transmembrane region" description="Helical" evidence="5">
    <location>
        <begin position="364"/>
        <end position="385"/>
    </location>
</feature>
<keyword evidence="3 5" id="KW-1133">Transmembrane helix</keyword>
<feature type="transmembrane region" description="Helical" evidence="5">
    <location>
        <begin position="294"/>
        <end position="312"/>
    </location>
</feature>
<dbReference type="InterPro" id="IPR001750">
    <property type="entry name" value="ND/Mrp_TM"/>
</dbReference>
<dbReference type="PANTHER" id="PTHR22773">
    <property type="entry name" value="NADH DEHYDROGENASE"/>
    <property type="match status" value="1"/>
</dbReference>
<comment type="subunit">
    <text evidence="5">NDH-1 is composed of 14 different subunits. Subunits NuoA, H, J, K, L, M, N constitute the membrane sector of the complex.</text>
</comment>
<feature type="transmembrane region" description="Helical" evidence="5">
    <location>
        <begin position="235"/>
        <end position="254"/>
    </location>
</feature>
<comment type="function">
    <text evidence="5">NDH-1 shuttles electrons from NADH, via FMN and iron-sulfur (Fe-S) centers, to quinones in the respiratory chain. The immediate electron acceptor for the enzyme in this species is believed to be a menaquinone. Couples the redox reaction to proton translocation (for every two electrons transferred, four hydrogen ions are translocated across the cytoplasmic membrane), and thus conserves the redox energy in a proton gradient.</text>
</comment>
<name>A0A369UXB7_9ACTN</name>
<feature type="transmembrane region" description="Helical" evidence="5">
    <location>
        <begin position="76"/>
        <end position="93"/>
    </location>
</feature>
<dbReference type="RefSeq" id="WP_061441628.1">
    <property type="nucleotide sequence ID" value="NZ_QQBH01000032.1"/>
</dbReference>
<feature type="transmembrane region" description="Helical" evidence="5">
    <location>
        <begin position="397"/>
        <end position="417"/>
    </location>
</feature>
<evidence type="ECO:0000313" key="9">
    <source>
        <dbReference type="Proteomes" id="UP000253742"/>
    </source>
</evidence>
<evidence type="ECO:0000256" key="5">
    <source>
        <dbReference type="HAMAP-Rule" id="MF_00445"/>
    </source>
</evidence>
<feature type="transmembrane region" description="Helical" evidence="5">
    <location>
        <begin position="35"/>
        <end position="56"/>
    </location>
</feature>
<dbReference type="EMBL" id="QQBH01000032">
    <property type="protein sequence ID" value="RDD84903.1"/>
    <property type="molecule type" value="Genomic_DNA"/>
</dbReference>
<keyword evidence="5" id="KW-1278">Translocase</keyword>
<feature type="transmembrane region" description="Helical" evidence="5">
    <location>
        <begin position="6"/>
        <end position="28"/>
    </location>
</feature>
<sequence>MNENLAALIPEIALLGAAVIGLLAGSWLPRRRQWLVAVLAAAACATGLTATAVTMVTDREQTVFAAAFAVDAATDTGRLIVLVALLLIICMSVETVRRHKREAEYWVLLLMTGAGTLALTGANDLLMLFAAYLLASVPAYALAGFAKDAPGTEAALKYYLMGALLGITMLAGTALLYGAGHATHYSELAKTLPSAPYGLVAVGLVGVLAGLLFKIGAVPAHFWVPDVTDGAPAPVAAYVTTLPKVGGLIAGYRLLQQALADSDVNWPLLLAILAAVTMTLGNLAAFFQTSVKRLLAYSTISQVGYLLMALAVTTRSGTVQRSLLLYLAAYAVTNLGAFAVVATLPRARALTDYRGLARRRPDLAAVLVVCLLGLVGTPPTGVFLGKLEIFSATIDGGYTWLAALAVANTVASLFYYLRWLGPLFLTTGTAPTDTQTGPRRWSAATAHLAGTLSLTLGIAGQAVLTIAEGPLLP</sequence>
<proteinExistence type="inferred from homology"/>
<evidence type="ECO:0000256" key="3">
    <source>
        <dbReference type="ARBA" id="ARBA00022989"/>
    </source>
</evidence>
<gene>
    <name evidence="5" type="primary">nuoN</name>
    <name evidence="8" type="ORF">DVZ84_32525</name>
</gene>
<keyword evidence="5" id="KW-0874">Quinone</keyword>
<evidence type="ECO:0000256" key="4">
    <source>
        <dbReference type="ARBA" id="ARBA00023136"/>
    </source>
</evidence>
<feature type="transmembrane region" description="Helical" evidence="5">
    <location>
        <begin position="199"/>
        <end position="223"/>
    </location>
</feature>
<dbReference type="AlphaFoldDB" id="A0A369UXB7"/>
<keyword evidence="5" id="KW-0520">NAD</keyword>
<feature type="transmembrane region" description="Helical" evidence="5">
    <location>
        <begin position="105"/>
        <end position="122"/>
    </location>
</feature>
<accession>A0A369UXB7</accession>
<dbReference type="GO" id="GO:0048038">
    <property type="term" value="F:quinone binding"/>
    <property type="evidence" value="ECO:0007669"/>
    <property type="project" value="UniProtKB-KW"/>
</dbReference>
<dbReference type="GO" id="GO:0050136">
    <property type="term" value="F:NADH dehydrogenase (quinone) (non-electrogenic) activity"/>
    <property type="evidence" value="ECO:0007669"/>
    <property type="project" value="UniProtKB-UniRule"/>
</dbReference>
<organism evidence="8 9">
    <name type="scientific">Streptomyces parvulus</name>
    <dbReference type="NCBI Taxonomy" id="146923"/>
    <lineage>
        <taxon>Bacteria</taxon>
        <taxon>Bacillati</taxon>
        <taxon>Actinomycetota</taxon>
        <taxon>Actinomycetes</taxon>
        <taxon>Kitasatosporales</taxon>
        <taxon>Streptomycetaceae</taxon>
        <taxon>Streptomyces</taxon>
    </lineage>
</organism>
<dbReference type="GO" id="GO:0008137">
    <property type="term" value="F:NADH dehydrogenase (ubiquinone) activity"/>
    <property type="evidence" value="ECO:0007669"/>
    <property type="project" value="InterPro"/>
</dbReference>
<comment type="caution">
    <text evidence="8">The sequence shown here is derived from an EMBL/GenBank/DDBJ whole genome shotgun (WGS) entry which is preliminary data.</text>
</comment>
<feature type="transmembrane region" description="Helical" evidence="5">
    <location>
        <begin position="158"/>
        <end position="179"/>
    </location>
</feature>
<evidence type="ECO:0000259" key="7">
    <source>
        <dbReference type="Pfam" id="PF00361"/>
    </source>
</evidence>
<feature type="transmembrane region" description="Helical" evidence="5">
    <location>
        <begin position="324"/>
        <end position="344"/>
    </location>
</feature>
<keyword evidence="4 5" id="KW-0472">Membrane</keyword>
<dbReference type="GO" id="GO:0005886">
    <property type="term" value="C:plasma membrane"/>
    <property type="evidence" value="ECO:0007669"/>
    <property type="project" value="UniProtKB-SubCell"/>
</dbReference>
<dbReference type="Proteomes" id="UP000253742">
    <property type="component" value="Unassembled WGS sequence"/>
</dbReference>
<keyword evidence="5" id="KW-1003">Cell membrane</keyword>
<keyword evidence="2 5" id="KW-0812">Transmembrane</keyword>
<dbReference type="EC" id="7.1.1.-" evidence="5"/>
<feature type="transmembrane region" description="Helical" evidence="5">
    <location>
        <begin position="128"/>
        <end position="146"/>
    </location>
</feature>
<keyword evidence="5" id="KW-0813">Transport</keyword>
<evidence type="ECO:0000256" key="1">
    <source>
        <dbReference type="ARBA" id="ARBA00004127"/>
    </source>
</evidence>
<comment type="similarity">
    <text evidence="5">Belongs to the complex I subunit 2 family.</text>
</comment>
<comment type="catalytic activity">
    <reaction evidence="5">
        <text>a quinone + NADH + 5 H(+)(in) = a quinol + NAD(+) + 4 H(+)(out)</text>
        <dbReference type="Rhea" id="RHEA:57888"/>
        <dbReference type="ChEBI" id="CHEBI:15378"/>
        <dbReference type="ChEBI" id="CHEBI:24646"/>
        <dbReference type="ChEBI" id="CHEBI:57540"/>
        <dbReference type="ChEBI" id="CHEBI:57945"/>
        <dbReference type="ChEBI" id="CHEBI:132124"/>
    </reaction>
</comment>
<dbReference type="HAMAP" id="MF_00445">
    <property type="entry name" value="NDH1_NuoN_1"/>
    <property type="match status" value="1"/>
</dbReference>